<keyword evidence="3" id="KW-1185">Reference proteome</keyword>
<keyword evidence="1" id="KW-1133">Transmembrane helix</keyword>
<dbReference type="KEGG" id="ipo:Ilyop_0377"/>
<evidence type="ECO:0000256" key="1">
    <source>
        <dbReference type="SAM" id="Phobius"/>
    </source>
</evidence>
<dbReference type="Proteomes" id="UP000006875">
    <property type="component" value="Chromosome"/>
</dbReference>
<name>E3HB16_ILYPC</name>
<keyword evidence="1" id="KW-0472">Membrane</keyword>
<accession>E3HB16</accession>
<dbReference type="STRING" id="572544.Ilyop_0377"/>
<dbReference type="EMBL" id="CP002281">
    <property type="protein sequence ID" value="ADO82165.1"/>
    <property type="molecule type" value="Genomic_DNA"/>
</dbReference>
<feature type="transmembrane region" description="Helical" evidence="1">
    <location>
        <begin position="177"/>
        <end position="196"/>
    </location>
</feature>
<organism evidence="2 3">
    <name type="scientific">Ilyobacter polytropus (strain ATCC 51220 / DSM 2926 / LMG 16218 / CuHBu1)</name>
    <dbReference type="NCBI Taxonomy" id="572544"/>
    <lineage>
        <taxon>Bacteria</taxon>
        <taxon>Fusobacteriati</taxon>
        <taxon>Fusobacteriota</taxon>
        <taxon>Fusobacteriia</taxon>
        <taxon>Fusobacteriales</taxon>
        <taxon>Fusobacteriaceae</taxon>
        <taxon>Ilyobacter</taxon>
    </lineage>
</organism>
<dbReference type="HOGENOM" id="CLU_1281773_0_0_0"/>
<gene>
    <name evidence="2" type="ordered locus">Ilyop_0377</name>
</gene>
<protein>
    <submittedName>
        <fullName evidence="2">Uncharacterized protein</fullName>
    </submittedName>
</protein>
<dbReference type="AlphaFoldDB" id="E3HB16"/>
<reference evidence="2 3" key="1">
    <citation type="journal article" date="2010" name="Stand. Genomic Sci.">
        <title>Complete genome sequence of Ilyobacter polytropus type strain (CuHbu1).</title>
        <authorList>
            <person name="Sikorski J."/>
            <person name="Chertkov O."/>
            <person name="Lapidus A."/>
            <person name="Nolan M."/>
            <person name="Lucas S."/>
            <person name="Del Rio T.G."/>
            <person name="Tice H."/>
            <person name="Cheng J.F."/>
            <person name="Tapia R."/>
            <person name="Han C."/>
            <person name="Goodwin L."/>
            <person name="Pitluck S."/>
            <person name="Liolios K."/>
            <person name="Ivanova N."/>
            <person name="Mavromatis K."/>
            <person name="Mikhailova N."/>
            <person name="Pati A."/>
            <person name="Chen A."/>
            <person name="Palaniappan K."/>
            <person name="Land M."/>
            <person name="Hauser L."/>
            <person name="Chang Y.J."/>
            <person name="Jeffries C.D."/>
            <person name="Brambilla E."/>
            <person name="Yasawong M."/>
            <person name="Rohde M."/>
            <person name="Pukall R."/>
            <person name="Spring S."/>
            <person name="Goker M."/>
            <person name="Woyke T."/>
            <person name="Bristow J."/>
            <person name="Eisen J.A."/>
            <person name="Markowitz V."/>
            <person name="Hugenholtz P."/>
            <person name="Kyrpides N.C."/>
            <person name="Klenk H.P."/>
        </authorList>
    </citation>
    <scope>NUCLEOTIDE SEQUENCE [LARGE SCALE GENOMIC DNA]</scope>
    <source>
        <strain evidence="3">ATCC 51220 / DSM 2926 / LMG 16218 / CuHBu1</strain>
    </source>
</reference>
<sequence>MYSFFKKSIQVAQESLCDTLWPESFDFFFYIFFAHRVTQSLKHELHRENLFIDIIYKCLLVFLRETLSYPPCPLWPESFDFFFYIFFAHRVTQSLKHELHRDNLFIDIIYKCLLVFLRETLSYPPCPLWPESFDFFFYIFFAHRVTQSLKHELHRENLFIDIIYKCLLVFLRETLSILRALCGQNLLISFFIYFLLTELHRVLNMSCTEKIFLLT</sequence>
<evidence type="ECO:0000313" key="2">
    <source>
        <dbReference type="EMBL" id="ADO82165.1"/>
    </source>
</evidence>
<keyword evidence="1" id="KW-0812">Transmembrane</keyword>
<proteinExistence type="predicted"/>
<evidence type="ECO:0000313" key="3">
    <source>
        <dbReference type="Proteomes" id="UP000006875"/>
    </source>
</evidence>